<proteinExistence type="predicted"/>
<name>A0A6G5A2A5_RHIMP</name>
<feature type="chain" id="PRO_5026257361" evidence="1">
    <location>
        <begin position="20"/>
        <end position="194"/>
    </location>
</feature>
<accession>A0A6G5A2A5</accession>
<reference evidence="2" key="1">
    <citation type="submission" date="2020-03" db="EMBL/GenBank/DDBJ databases">
        <title>A transcriptome and proteome of the tick Rhipicephalus microplus shaped by the genetic composition of its hosts and developmental stage.</title>
        <authorList>
            <person name="Garcia G.R."/>
            <person name="Ribeiro J.M.C."/>
            <person name="Maruyama S.R."/>
            <person name="Gardinasse L.G."/>
            <person name="Nelson K."/>
            <person name="Ferreira B.R."/>
            <person name="Andrade T.G."/>
            <person name="Santos I.K.F.M."/>
        </authorList>
    </citation>
    <scope>NUCLEOTIDE SEQUENCE</scope>
    <source>
        <strain evidence="2">NSGR</strain>
        <tissue evidence="2">Salivary glands</tissue>
    </source>
</reference>
<evidence type="ECO:0000256" key="1">
    <source>
        <dbReference type="SAM" id="SignalP"/>
    </source>
</evidence>
<dbReference type="EMBL" id="GIKN01002080">
    <property type="protein sequence ID" value="NIE44353.1"/>
    <property type="molecule type" value="Transcribed_RNA"/>
</dbReference>
<protein>
    <submittedName>
        <fullName evidence="2">Putative lipocalin</fullName>
    </submittedName>
</protein>
<sequence length="194" mass="22444">MLNLMLFLVLGASAALSEALTSNISYALEPKGRTYVYSTLHSDKNHSCASYRKYTIQCPYYHCFYYVLYTYETNSAKEKLWHYGELQRPCRHDDYKAYSCLLRMNITTFNATGKVDEPERKVLMYWNENIGCGVYIVLVNETKAGCELHSRDGAQGKAELIGDLPTCHSEFRKHCQEYTQGNDYMTRCNMQARL</sequence>
<organism evidence="2">
    <name type="scientific">Rhipicephalus microplus</name>
    <name type="common">Cattle tick</name>
    <name type="synonym">Boophilus microplus</name>
    <dbReference type="NCBI Taxonomy" id="6941"/>
    <lineage>
        <taxon>Eukaryota</taxon>
        <taxon>Metazoa</taxon>
        <taxon>Ecdysozoa</taxon>
        <taxon>Arthropoda</taxon>
        <taxon>Chelicerata</taxon>
        <taxon>Arachnida</taxon>
        <taxon>Acari</taxon>
        <taxon>Parasitiformes</taxon>
        <taxon>Ixodida</taxon>
        <taxon>Ixodoidea</taxon>
        <taxon>Ixodidae</taxon>
        <taxon>Rhipicephalinae</taxon>
        <taxon>Rhipicephalus</taxon>
        <taxon>Boophilus</taxon>
    </lineage>
</organism>
<keyword evidence="1" id="KW-0732">Signal</keyword>
<evidence type="ECO:0000313" key="2">
    <source>
        <dbReference type="EMBL" id="NIE44353.1"/>
    </source>
</evidence>
<dbReference type="AlphaFoldDB" id="A0A6G5A2A5"/>
<feature type="signal peptide" evidence="1">
    <location>
        <begin position="1"/>
        <end position="19"/>
    </location>
</feature>